<protein>
    <submittedName>
        <fullName evidence="1">Uncharacterized protein</fullName>
    </submittedName>
</protein>
<keyword evidence="2" id="KW-1185">Reference proteome</keyword>
<evidence type="ECO:0000313" key="2">
    <source>
        <dbReference type="Proteomes" id="UP000011680"/>
    </source>
</evidence>
<proteinExistence type="predicted"/>
<organism evidence="1 2">
    <name type="scientific">Halococcus thailandensis JCM 13552</name>
    <dbReference type="NCBI Taxonomy" id="1227457"/>
    <lineage>
        <taxon>Archaea</taxon>
        <taxon>Methanobacteriati</taxon>
        <taxon>Methanobacteriota</taxon>
        <taxon>Stenosarchaea group</taxon>
        <taxon>Halobacteria</taxon>
        <taxon>Halobacteriales</taxon>
        <taxon>Halococcaceae</taxon>
        <taxon>Halococcus</taxon>
    </lineage>
</organism>
<name>M0MXY6_9EURY</name>
<evidence type="ECO:0000313" key="1">
    <source>
        <dbReference type="EMBL" id="EMA50456.1"/>
    </source>
</evidence>
<dbReference type="EMBL" id="AOMF01000170">
    <property type="protein sequence ID" value="EMA50456.1"/>
    <property type="molecule type" value="Genomic_DNA"/>
</dbReference>
<reference evidence="1 2" key="1">
    <citation type="journal article" date="2014" name="PLoS Genet.">
        <title>Phylogenetically driven sequencing of extremely halophilic archaea reveals strategies for static and dynamic osmo-response.</title>
        <authorList>
            <person name="Becker E.A."/>
            <person name="Seitzer P.M."/>
            <person name="Tritt A."/>
            <person name="Larsen D."/>
            <person name="Krusor M."/>
            <person name="Yao A.I."/>
            <person name="Wu D."/>
            <person name="Madern D."/>
            <person name="Eisen J.A."/>
            <person name="Darling A.E."/>
            <person name="Facciotti M.T."/>
        </authorList>
    </citation>
    <scope>NUCLEOTIDE SEQUENCE [LARGE SCALE GENOMIC DNA]</scope>
    <source>
        <strain evidence="1 2">JCM 13552</strain>
    </source>
</reference>
<gene>
    <name evidence="1" type="ORF">C451_16545</name>
</gene>
<comment type="caution">
    <text evidence="1">The sequence shown here is derived from an EMBL/GenBank/DDBJ whole genome shotgun (WGS) entry which is preliminary data.</text>
</comment>
<feature type="non-terminal residue" evidence="1">
    <location>
        <position position="75"/>
    </location>
</feature>
<dbReference type="eggNOG" id="arCOG01532">
    <property type="taxonomic scope" value="Archaea"/>
</dbReference>
<dbReference type="STRING" id="1227457.C451_16545"/>
<sequence length="75" mass="8529">MGLYDRYLAARIRRTEAPLPGCVAVVIAERDLLEDGAYRTVEEFFEWAFEYDADCVLVYVSVLDLSLIHISDGAR</sequence>
<accession>M0MXY6</accession>
<dbReference type="Proteomes" id="UP000011680">
    <property type="component" value="Unassembled WGS sequence"/>
</dbReference>
<dbReference type="AlphaFoldDB" id="M0MXY6"/>